<dbReference type="PANTHER" id="PTHR42756:SF1">
    <property type="entry name" value="TRANSCRIPTIONAL REPRESSOR OF EMRAB OPERON"/>
    <property type="match status" value="1"/>
</dbReference>
<keyword evidence="3" id="KW-0804">Transcription</keyword>
<gene>
    <name evidence="6" type="ORF">CRU90_03070</name>
</gene>
<feature type="domain" description="HTH marR-type" evidence="5">
    <location>
        <begin position="51"/>
        <end position="181"/>
    </location>
</feature>
<evidence type="ECO:0000256" key="2">
    <source>
        <dbReference type="ARBA" id="ARBA00023125"/>
    </source>
</evidence>
<dbReference type="Pfam" id="PF01047">
    <property type="entry name" value="MarR"/>
    <property type="match status" value="1"/>
</dbReference>
<evidence type="ECO:0000313" key="6">
    <source>
        <dbReference type="EMBL" id="RXJ84951.1"/>
    </source>
</evidence>
<name>A0A4Q0ZIQ6_9BACT</name>
<evidence type="ECO:0000256" key="3">
    <source>
        <dbReference type="ARBA" id="ARBA00023163"/>
    </source>
</evidence>
<evidence type="ECO:0000259" key="5">
    <source>
        <dbReference type="PROSITE" id="PS50995"/>
    </source>
</evidence>
<evidence type="ECO:0000256" key="4">
    <source>
        <dbReference type="SAM" id="Phobius"/>
    </source>
</evidence>
<dbReference type="AlphaFoldDB" id="A0A4Q0ZIQ6"/>
<reference evidence="6 7" key="1">
    <citation type="submission" date="2017-10" db="EMBL/GenBank/DDBJ databases">
        <title>Genomics of the genus Arcobacter.</title>
        <authorList>
            <person name="Perez-Cataluna A."/>
            <person name="Figueras M.J."/>
        </authorList>
    </citation>
    <scope>NUCLEOTIDE SEQUENCE [LARGE SCALE GENOMIC DNA]</scope>
    <source>
        <strain evidence="6 7">F26</strain>
    </source>
</reference>
<dbReference type="InterPro" id="IPR036388">
    <property type="entry name" value="WH-like_DNA-bd_sf"/>
</dbReference>
<protein>
    <recommendedName>
        <fullName evidence="5">HTH marR-type domain-containing protein</fullName>
    </recommendedName>
</protein>
<dbReference type="PANTHER" id="PTHR42756">
    <property type="entry name" value="TRANSCRIPTIONAL REGULATOR, MARR"/>
    <property type="match status" value="1"/>
</dbReference>
<comment type="caution">
    <text evidence="6">The sequence shown here is derived from an EMBL/GenBank/DDBJ whole genome shotgun (WGS) entry which is preliminary data.</text>
</comment>
<dbReference type="EMBL" id="PDJZ01000003">
    <property type="protein sequence ID" value="RXJ84951.1"/>
    <property type="molecule type" value="Genomic_DNA"/>
</dbReference>
<organism evidence="6 7">
    <name type="scientific">Arcobacter cloacae</name>
    <dbReference type="NCBI Taxonomy" id="1054034"/>
    <lineage>
        <taxon>Bacteria</taxon>
        <taxon>Pseudomonadati</taxon>
        <taxon>Campylobacterota</taxon>
        <taxon>Epsilonproteobacteria</taxon>
        <taxon>Campylobacterales</taxon>
        <taxon>Arcobacteraceae</taxon>
        <taxon>Arcobacter</taxon>
    </lineage>
</organism>
<keyword evidence="4" id="KW-0812">Transmembrane</keyword>
<keyword evidence="1" id="KW-0805">Transcription regulation</keyword>
<dbReference type="Proteomes" id="UP000290870">
    <property type="component" value="Unassembled WGS sequence"/>
</dbReference>
<evidence type="ECO:0000313" key="7">
    <source>
        <dbReference type="Proteomes" id="UP000290870"/>
    </source>
</evidence>
<dbReference type="InterPro" id="IPR000835">
    <property type="entry name" value="HTH_MarR-typ"/>
</dbReference>
<sequence length="185" mass="21693">MDVRKYGFVNQFYKESKGEFLLSFFLLIFLKGCICNYCIYNKRKTMTYELEKSLGFKINRTANKINNKYNKILQEYDIAPEQRATLEIIKYEKDVNQTKIAEILGKDKTTISRTLSSLEKKDFITKVQSDKRTNQIKLTSKAEEMLEKSASIVKDFREKLKTNLDETEIKTLVELLEKVTLGIKE</sequence>
<dbReference type="GO" id="GO:0003700">
    <property type="term" value="F:DNA-binding transcription factor activity"/>
    <property type="evidence" value="ECO:0007669"/>
    <property type="project" value="InterPro"/>
</dbReference>
<dbReference type="PRINTS" id="PR00598">
    <property type="entry name" value="HTHMARR"/>
</dbReference>
<proteinExistence type="predicted"/>
<keyword evidence="4" id="KW-0472">Membrane</keyword>
<dbReference type="SMART" id="SM00347">
    <property type="entry name" value="HTH_MARR"/>
    <property type="match status" value="1"/>
</dbReference>
<evidence type="ECO:0000256" key="1">
    <source>
        <dbReference type="ARBA" id="ARBA00023015"/>
    </source>
</evidence>
<dbReference type="GO" id="GO:0003677">
    <property type="term" value="F:DNA binding"/>
    <property type="evidence" value="ECO:0007669"/>
    <property type="project" value="UniProtKB-KW"/>
</dbReference>
<dbReference type="SUPFAM" id="SSF46785">
    <property type="entry name" value="Winged helix' DNA-binding domain"/>
    <property type="match status" value="1"/>
</dbReference>
<keyword evidence="2" id="KW-0238">DNA-binding</keyword>
<accession>A0A4Q0ZIQ6</accession>
<keyword evidence="4" id="KW-1133">Transmembrane helix</keyword>
<dbReference type="InterPro" id="IPR036390">
    <property type="entry name" value="WH_DNA-bd_sf"/>
</dbReference>
<dbReference type="Gene3D" id="1.10.10.10">
    <property type="entry name" value="Winged helix-like DNA-binding domain superfamily/Winged helix DNA-binding domain"/>
    <property type="match status" value="1"/>
</dbReference>
<dbReference type="OrthoDB" id="5348575at2"/>
<dbReference type="PROSITE" id="PS50995">
    <property type="entry name" value="HTH_MARR_2"/>
    <property type="match status" value="1"/>
</dbReference>
<feature type="transmembrane region" description="Helical" evidence="4">
    <location>
        <begin position="20"/>
        <end position="40"/>
    </location>
</feature>